<reference evidence="5" key="5">
    <citation type="submission" date="2018-04" db="UniProtKB">
        <authorList>
            <consortium name="EnsemblFungi"/>
        </authorList>
    </citation>
    <scope>IDENTIFICATION</scope>
    <source>
        <strain evidence="5">R3-111a-1</strain>
    </source>
</reference>
<proteinExistence type="predicted"/>
<organism evidence="4">
    <name type="scientific">Gaeumannomyces tritici (strain R3-111a-1)</name>
    <name type="common">Wheat and barley take-all root rot fungus</name>
    <name type="synonym">Gaeumannomyces graminis var. tritici</name>
    <dbReference type="NCBI Taxonomy" id="644352"/>
    <lineage>
        <taxon>Eukaryota</taxon>
        <taxon>Fungi</taxon>
        <taxon>Dikarya</taxon>
        <taxon>Ascomycota</taxon>
        <taxon>Pezizomycotina</taxon>
        <taxon>Sordariomycetes</taxon>
        <taxon>Sordariomycetidae</taxon>
        <taxon>Magnaporthales</taxon>
        <taxon>Magnaporthaceae</taxon>
        <taxon>Gaeumannomyces</taxon>
    </lineage>
</organism>
<dbReference type="EnsemblFungi" id="EJT76566">
    <property type="protein sequence ID" value="EJT76566"/>
    <property type="gene ID" value="GGTG_06484"/>
</dbReference>
<reference evidence="6" key="1">
    <citation type="submission" date="2010-07" db="EMBL/GenBank/DDBJ databases">
        <title>The genome sequence of Gaeumannomyces graminis var. tritici strain R3-111a-1.</title>
        <authorList>
            <consortium name="The Broad Institute Genome Sequencing Platform"/>
            <person name="Ma L.-J."/>
            <person name="Dead R."/>
            <person name="Young S."/>
            <person name="Zeng Q."/>
            <person name="Koehrsen M."/>
            <person name="Alvarado L."/>
            <person name="Berlin A."/>
            <person name="Chapman S.B."/>
            <person name="Chen Z."/>
            <person name="Freedman E."/>
            <person name="Gellesch M."/>
            <person name="Goldberg J."/>
            <person name="Griggs A."/>
            <person name="Gujja S."/>
            <person name="Heilman E.R."/>
            <person name="Heiman D."/>
            <person name="Hepburn T."/>
            <person name="Howarth C."/>
            <person name="Jen D."/>
            <person name="Larson L."/>
            <person name="Mehta T."/>
            <person name="Neiman D."/>
            <person name="Pearson M."/>
            <person name="Roberts A."/>
            <person name="Saif S."/>
            <person name="Shea T."/>
            <person name="Shenoy N."/>
            <person name="Sisk P."/>
            <person name="Stolte C."/>
            <person name="Sykes S."/>
            <person name="Walk T."/>
            <person name="White J."/>
            <person name="Yandava C."/>
            <person name="Haas B."/>
            <person name="Nusbaum C."/>
            <person name="Birren B."/>
        </authorList>
    </citation>
    <scope>NUCLEOTIDE SEQUENCE [LARGE SCALE GENOMIC DNA]</scope>
    <source>
        <strain evidence="6">R3-111a-1</strain>
    </source>
</reference>
<evidence type="ECO:0000259" key="3">
    <source>
        <dbReference type="Pfam" id="PF09362"/>
    </source>
</evidence>
<feature type="domain" description="DUF1996" evidence="3">
    <location>
        <begin position="39"/>
        <end position="283"/>
    </location>
</feature>
<sequence>MRLHVAKLAVLAWAAATLQPAAAFWVLNCGNPVVVDRVDPITSPGRVPSGHVHTVMGGDAFSSAMTYEDALNSSCTSCAITADLSNYWAPALYFRHQDGSFSSVSNSGGMLVYYLQREDERDPQYEKGIAAFPPGFRMMAGDPWARRLVVDVGDKEAQATLRARAISFACLGLPPGDHGLTSFLPNRKCPGGLRVQVSFPSCWDGVGLDSAGHRDHVAYPSDMDNGVCPPSHPRRLMYLFYEIVYRADAFDGEWGPEGSDQPFVFSHGDQTGFGYHGDFLNGWDTKVLQDAIDGCRGDIRGAEDCPALRDHVQPVAKMNRCTKQQEYKEKVLGESLPSLPGCNPVQTEHPASQRTCDTPSNGTRAVPGGESQSSANSRETPLLGRLVRRLGGLGRWRLPS</sequence>
<evidence type="ECO:0000256" key="2">
    <source>
        <dbReference type="SAM" id="SignalP"/>
    </source>
</evidence>
<dbReference type="EMBL" id="GL385397">
    <property type="protein sequence ID" value="EJT76566.1"/>
    <property type="molecule type" value="Genomic_DNA"/>
</dbReference>
<dbReference type="Pfam" id="PF09362">
    <property type="entry name" value="DUF1996"/>
    <property type="match status" value="1"/>
</dbReference>
<reference evidence="4" key="2">
    <citation type="submission" date="2010-07" db="EMBL/GenBank/DDBJ databases">
        <authorList>
            <consortium name="The Broad Institute Genome Sequencing Platform"/>
            <consortium name="Broad Institute Genome Sequencing Center for Infectious Disease"/>
            <person name="Ma L.-J."/>
            <person name="Dead R."/>
            <person name="Young S."/>
            <person name="Zeng Q."/>
            <person name="Koehrsen M."/>
            <person name="Alvarado L."/>
            <person name="Berlin A."/>
            <person name="Chapman S.B."/>
            <person name="Chen Z."/>
            <person name="Freedman E."/>
            <person name="Gellesch M."/>
            <person name="Goldberg J."/>
            <person name="Griggs A."/>
            <person name="Gujja S."/>
            <person name="Heilman E.R."/>
            <person name="Heiman D."/>
            <person name="Hepburn T."/>
            <person name="Howarth C."/>
            <person name="Jen D."/>
            <person name="Larson L."/>
            <person name="Mehta T."/>
            <person name="Neiman D."/>
            <person name="Pearson M."/>
            <person name="Roberts A."/>
            <person name="Saif S."/>
            <person name="Shea T."/>
            <person name="Shenoy N."/>
            <person name="Sisk P."/>
            <person name="Stolte C."/>
            <person name="Sykes S."/>
            <person name="Walk T."/>
            <person name="White J."/>
            <person name="Yandava C."/>
            <person name="Haas B."/>
            <person name="Nusbaum C."/>
            <person name="Birren B."/>
        </authorList>
    </citation>
    <scope>NUCLEOTIDE SEQUENCE</scope>
    <source>
        <strain evidence="4">R3-111a-1</strain>
    </source>
</reference>
<feature type="compositionally biased region" description="Polar residues" evidence="1">
    <location>
        <begin position="370"/>
        <end position="379"/>
    </location>
</feature>
<dbReference type="PANTHER" id="PTHR43662">
    <property type="match status" value="1"/>
</dbReference>
<gene>
    <name evidence="5" type="primary">20346942</name>
    <name evidence="4" type="ORF">GGTG_06484</name>
</gene>
<feature type="chain" id="PRO_5015094662" evidence="2">
    <location>
        <begin position="24"/>
        <end position="400"/>
    </location>
</feature>
<dbReference type="Proteomes" id="UP000006039">
    <property type="component" value="Unassembled WGS sequence"/>
</dbReference>
<name>J3NYY3_GAET3</name>
<feature type="compositionally biased region" description="Polar residues" evidence="1">
    <location>
        <begin position="344"/>
        <end position="363"/>
    </location>
</feature>
<feature type="signal peptide" evidence="2">
    <location>
        <begin position="1"/>
        <end position="23"/>
    </location>
</feature>
<dbReference type="RefSeq" id="XP_009222566.1">
    <property type="nucleotide sequence ID" value="XM_009224302.1"/>
</dbReference>
<accession>J3NYY3</accession>
<dbReference type="AlphaFoldDB" id="J3NYY3"/>
<reference evidence="4" key="3">
    <citation type="submission" date="2010-09" db="EMBL/GenBank/DDBJ databases">
        <title>Annotation of Gaeumannomyces graminis var. tritici R3-111a-1.</title>
        <authorList>
            <consortium name="The Broad Institute Genome Sequencing Platform"/>
            <person name="Ma L.-J."/>
            <person name="Dead R."/>
            <person name="Young S.K."/>
            <person name="Zeng Q."/>
            <person name="Gargeya S."/>
            <person name="Fitzgerald M."/>
            <person name="Haas B."/>
            <person name="Abouelleil A."/>
            <person name="Alvarado L."/>
            <person name="Arachchi H.M."/>
            <person name="Berlin A."/>
            <person name="Brown A."/>
            <person name="Chapman S.B."/>
            <person name="Chen Z."/>
            <person name="Dunbar C."/>
            <person name="Freedman E."/>
            <person name="Gearin G."/>
            <person name="Gellesch M."/>
            <person name="Goldberg J."/>
            <person name="Griggs A."/>
            <person name="Gujja S."/>
            <person name="Heiman D."/>
            <person name="Howarth C."/>
            <person name="Larson L."/>
            <person name="Lui A."/>
            <person name="MacDonald P.J.P."/>
            <person name="Mehta T."/>
            <person name="Montmayeur A."/>
            <person name="Murphy C."/>
            <person name="Neiman D."/>
            <person name="Pearson M."/>
            <person name="Priest M."/>
            <person name="Roberts A."/>
            <person name="Saif S."/>
            <person name="Shea T."/>
            <person name="Shenoy N."/>
            <person name="Sisk P."/>
            <person name="Stolte C."/>
            <person name="Sykes S."/>
            <person name="Yandava C."/>
            <person name="Wortman J."/>
            <person name="Nusbaum C."/>
            <person name="Birren B."/>
        </authorList>
    </citation>
    <scope>NUCLEOTIDE SEQUENCE</scope>
    <source>
        <strain evidence="4">R3-111a-1</strain>
    </source>
</reference>
<evidence type="ECO:0000313" key="4">
    <source>
        <dbReference type="EMBL" id="EJT76566.1"/>
    </source>
</evidence>
<dbReference type="OrthoDB" id="74764at2759"/>
<reference evidence="5" key="4">
    <citation type="journal article" date="2015" name="G3 (Bethesda)">
        <title>Genome sequences of three phytopathogenic species of the Magnaporthaceae family of fungi.</title>
        <authorList>
            <person name="Okagaki L.H."/>
            <person name="Nunes C.C."/>
            <person name="Sailsbery J."/>
            <person name="Clay B."/>
            <person name="Brown D."/>
            <person name="John T."/>
            <person name="Oh Y."/>
            <person name="Young N."/>
            <person name="Fitzgerald M."/>
            <person name="Haas B.J."/>
            <person name="Zeng Q."/>
            <person name="Young S."/>
            <person name="Adiconis X."/>
            <person name="Fan L."/>
            <person name="Levin J.Z."/>
            <person name="Mitchell T.K."/>
            <person name="Okubara P.A."/>
            <person name="Farman M.L."/>
            <person name="Kohn L.M."/>
            <person name="Birren B."/>
            <person name="Ma L.-J."/>
            <person name="Dean R.A."/>
        </authorList>
    </citation>
    <scope>NUCLEOTIDE SEQUENCE</scope>
    <source>
        <strain evidence="5">R3-111a-1</strain>
    </source>
</reference>
<dbReference type="HOGENOM" id="CLU_014722_2_0_1"/>
<dbReference type="eggNOG" id="KOG4157">
    <property type="taxonomic scope" value="Eukaryota"/>
</dbReference>
<dbReference type="GeneID" id="20346942"/>
<evidence type="ECO:0000256" key="1">
    <source>
        <dbReference type="SAM" id="MobiDB-lite"/>
    </source>
</evidence>
<dbReference type="VEuPathDB" id="FungiDB:GGTG_06484"/>
<evidence type="ECO:0000313" key="5">
    <source>
        <dbReference type="EnsemblFungi" id="EJT76566"/>
    </source>
</evidence>
<dbReference type="STRING" id="644352.J3NYY3"/>
<dbReference type="InterPro" id="IPR018535">
    <property type="entry name" value="DUF1996"/>
</dbReference>
<keyword evidence="6" id="KW-1185">Reference proteome</keyword>
<dbReference type="PANTHER" id="PTHR43662:SF3">
    <property type="entry name" value="DOMAIN PROTEIN, PUTATIVE (AFU_ORTHOLOGUE AFUA_6G11970)-RELATED"/>
    <property type="match status" value="1"/>
</dbReference>
<protein>
    <submittedName>
        <fullName evidence="4">WSC domain-containing protein</fullName>
    </submittedName>
</protein>
<feature type="region of interest" description="Disordered" evidence="1">
    <location>
        <begin position="341"/>
        <end position="382"/>
    </location>
</feature>
<keyword evidence="2" id="KW-0732">Signal</keyword>
<evidence type="ECO:0000313" key="6">
    <source>
        <dbReference type="Proteomes" id="UP000006039"/>
    </source>
</evidence>